<organism evidence="1 2">
    <name type="scientific">Mycolicibacterium hodleri</name>
    <dbReference type="NCBI Taxonomy" id="49897"/>
    <lineage>
        <taxon>Bacteria</taxon>
        <taxon>Bacillati</taxon>
        <taxon>Actinomycetota</taxon>
        <taxon>Actinomycetes</taxon>
        <taxon>Mycobacteriales</taxon>
        <taxon>Mycobacteriaceae</taxon>
        <taxon>Mycolicibacterium</taxon>
    </lineage>
</organism>
<dbReference type="RefSeq" id="WP_142551242.1">
    <property type="nucleotide sequence ID" value="NZ_VIFX01000006.1"/>
</dbReference>
<protein>
    <submittedName>
        <fullName evidence="1">DUF488 family protein</fullName>
    </submittedName>
</protein>
<evidence type="ECO:0000313" key="2">
    <source>
        <dbReference type="Proteomes" id="UP000315759"/>
    </source>
</evidence>
<comment type="caution">
    <text evidence="1">The sequence shown here is derived from an EMBL/GenBank/DDBJ whole genome shotgun (WGS) entry which is preliminary data.</text>
</comment>
<dbReference type="PANTHER" id="PTHR36849:SF1">
    <property type="entry name" value="CYTOPLASMIC PROTEIN"/>
    <property type="match status" value="1"/>
</dbReference>
<keyword evidence="2" id="KW-1185">Reference proteome</keyword>
<dbReference type="Pfam" id="PF22752">
    <property type="entry name" value="DUF488-N3i"/>
    <property type="match status" value="1"/>
</dbReference>
<proteinExistence type="predicted"/>
<dbReference type="AlphaFoldDB" id="A0A544W584"/>
<dbReference type="InterPro" id="IPR052552">
    <property type="entry name" value="YeaO-like"/>
</dbReference>
<gene>
    <name evidence="1" type="ORF">D8S82_06245</name>
</gene>
<evidence type="ECO:0000313" key="1">
    <source>
        <dbReference type="EMBL" id="TQR87385.1"/>
    </source>
</evidence>
<dbReference type="EMBL" id="VIFX01000006">
    <property type="protein sequence ID" value="TQR87385.1"/>
    <property type="molecule type" value="Genomic_DNA"/>
</dbReference>
<sequence>MTTRSRVRVRRIYDAPMPDDGARVLVDRLWPRGVSKARAQLDEWCKDVAPSPGLREWYHHDPTLFGEFARRYTDELRDPEPAAALAHLQELAAQQPLTLLTATKDPDISEAAVLRQLLTPDGPGS</sequence>
<accession>A0A544W584</accession>
<name>A0A544W584_9MYCO</name>
<dbReference type="PANTHER" id="PTHR36849">
    <property type="entry name" value="CYTOPLASMIC PROTEIN-RELATED"/>
    <property type="match status" value="1"/>
</dbReference>
<dbReference type="Proteomes" id="UP000315759">
    <property type="component" value="Unassembled WGS sequence"/>
</dbReference>
<reference evidence="1 2" key="1">
    <citation type="submission" date="2018-10" db="EMBL/GenBank/DDBJ databases">
        <title>Draft genome of Mycobacterium hodleri strain B.</title>
        <authorList>
            <person name="Amande T.J."/>
            <person name="Mcgenity T.J."/>
        </authorList>
    </citation>
    <scope>NUCLEOTIDE SEQUENCE [LARGE SCALE GENOMIC DNA]</scope>
    <source>
        <strain evidence="1 2">B</strain>
    </source>
</reference>